<dbReference type="Gene3D" id="3.40.50.11660">
    <property type="entry name" value="Glycosyl transferase family 10, C-terminal domain"/>
    <property type="match status" value="1"/>
</dbReference>
<evidence type="ECO:0000256" key="11">
    <source>
        <dbReference type="ARBA" id="ARBA00023180"/>
    </source>
</evidence>
<evidence type="ECO:0000256" key="6">
    <source>
        <dbReference type="ARBA" id="ARBA00022692"/>
    </source>
</evidence>
<dbReference type="InterPro" id="IPR001503">
    <property type="entry name" value="Glyco_trans_10"/>
</dbReference>
<keyword evidence="10 12" id="KW-0472">Membrane</keyword>
<dbReference type="EC" id="2.4.1.-" evidence="12"/>
<dbReference type="InterPro" id="IPR031481">
    <property type="entry name" value="Glyco_tran_10_N"/>
</dbReference>
<dbReference type="OrthoDB" id="6488838at2759"/>
<feature type="region of interest" description="Disordered" evidence="13">
    <location>
        <begin position="448"/>
        <end position="481"/>
    </location>
</feature>
<organism evidence="16">
    <name type="scientific">Rhipicephalus microplus</name>
    <name type="common">Cattle tick</name>
    <name type="synonym">Boophilus microplus</name>
    <dbReference type="NCBI Taxonomy" id="6941"/>
    <lineage>
        <taxon>Eukaryota</taxon>
        <taxon>Metazoa</taxon>
        <taxon>Ecdysozoa</taxon>
        <taxon>Arthropoda</taxon>
        <taxon>Chelicerata</taxon>
        <taxon>Arachnida</taxon>
        <taxon>Acari</taxon>
        <taxon>Parasitiformes</taxon>
        <taxon>Ixodida</taxon>
        <taxon>Ixodoidea</taxon>
        <taxon>Ixodidae</taxon>
        <taxon>Rhipicephalinae</taxon>
        <taxon>Rhipicephalus</taxon>
        <taxon>Boophilus</taxon>
    </lineage>
</organism>
<feature type="domain" description="Fucosyltransferase N-terminal" evidence="15">
    <location>
        <begin position="90"/>
        <end position="199"/>
    </location>
</feature>
<keyword evidence="9 12" id="KW-0333">Golgi apparatus</keyword>
<evidence type="ECO:0000256" key="1">
    <source>
        <dbReference type="ARBA" id="ARBA00004447"/>
    </source>
</evidence>
<feature type="domain" description="Fucosyltransferase C-terminal" evidence="14">
    <location>
        <begin position="221"/>
        <end position="405"/>
    </location>
</feature>
<dbReference type="GO" id="GO:0032580">
    <property type="term" value="C:Golgi cisterna membrane"/>
    <property type="evidence" value="ECO:0007669"/>
    <property type="project" value="UniProtKB-SubCell"/>
</dbReference>
<dbReference type="GO" id="GO:0008417">
    <property type="term" value="F:fucosyltransferase activity"/>
    <property type="evidence" value="ECO:0007669"/>
    <property type="project" value="InterPro"/>
</dbReference>
<keyword evidence="8 12" id="KW-1133">Transmembrane helix</keyword>
<dbReference type="InterPro" id="IPR055270">
    <property type="entry name" value="Glyco_tran_10_C"/>
</dbReference>
<evidence type="ECO:0000256" key="9">
    <source>
        <dbReference type="ARBA" id="ARBA00023034"/>
    </source>
</evidence>
<comment type="pathway">
    <text evidence="2">Protein modification; protein glycosylation.</text>
</comment>
<comment type="subcellular location">
    <subcellularLocation>
        <location evidence="1 12">Golgi apparatus</location>
        <location evidence="1 12">Golgi stack membrane</location>
        <topology evidence="1 12">Single-pass type II membrane protein</topology>
    </subcellularLocation>
</comment>
<evidence type="ECO:0000256" key="4">
    <source>
        <dbReference type="ARBA" id="ARBA00022676"/>
    </source>
</evidence>
<evidence type="ECO:0000256" key="13">
    <source>
        <dbReference type="SAM" id="MobiDB-lite"/>
    </source>
</evidence>
<dbReference type="PANTHER" id="PTHR48438">
    <property type="entry name" value="ALPHA-(1,3)-FUCOSYLTRANSFERASE C-RELATED"/>
    <property type="match status" value="1"/>
</dbReference>
<feature type="compositionally biased region" description="Low complexity" evidence="13">
    <location>
        <begin position="449"/>
        <end position="461"/>
    </location>
</feature>
<keyword evidence="7" id="KW-0735">Signal-anchor</keyword>
<evidence type="ECO:0000256" key="10">
    <source>
        <dbReference type="ARBA" id="ARBA00023136"/>
    </source>
</evidence>
<evidence type="ECO:0000256" key="8">
    <source>
        <dbReference type="ARBA" id="ARBA00022989"/>
    </source>
</evidence>
<evidence type="ECO:0000256" key="7">
    <source>
        <dbReference type="ARBA" id="ARBA00022968"/>
    </source>
</evidence>
<keyword evidence="6 12" id="KW-0812">Transmembrane</keyword>
<dbReference type="UniPathway" id="UPA00378"/>
<dbReference type="SUPFAM" id="SSF53756">
    <property type="entry name" value="UDP-Glycosyltransferase/glycogen phosphorylase"/>
    <property type="match status" value="1"/>
</dbReference>
<keyword evidence="5 12" id="KW-0808">Transferase</keyword>
<protein>
    <recommendedName>
        <fullName evidence="12">Fucosyltransferase</fullName>
        <ecNumber evidence="12">2.4.1.-</ecNumber>
    </recommendedName>
</protein>
<keyword evidence="4 12" id="KW-0328">Glycosyltransferase</keyword>
<dbReference type="Pfam" id="PF00852">
    <property type="entry name" value="Glyco_transf_10"/>
    <property type="match status" value="1"/>
</dbReference>
<comment type="similarity">
    <text evidence="3 12">Belongs to the glycosyltransferase 10 family.</text>
</comment>
<name>A0A6M2D4Z5_RHIMP</name>
<dbReference type="AlphaFoldDB" id="A0A6M2D4Z5"/>
<dbReference type="EMBL" id="GHWJ01007744">
    <property type="protein sequence ID" value="NOV40481.1"/>
    <property type="molecule type" value="Transcribed_RNA"/>
</dbReference>
<evidence type="ECO:0000313" key="16">
    <source>
        <dbReference type="EMBL" id="NOV40481.1"/>
    </source>
</evidence>
<evidence type="ECO:0000259" key="14">
    <source>
        <dbReference type="Pfam" id="PF00852"/>
    </source>
</evidence>
<evidence type="ECO:0000259" key="15">
    <source>
        <dbReference type="Pfam" id="PF17039"/>
    </source>
</evidence>
<evidence type="ECO:0000256" key="5">
    <source>
        <dbReference type="ARBA" id="ARBA00022679"/>
    </source>
</evidence>
<accession>A0A6M2D4Z5</accession>
<dbReference type="PANTHER" id="PTHR48438:SF1">
    <property type="entry name" value="ALPHA-(1,3)-FUCOSYLTRANSFERASE C-RELATED"/>
    <property type="match status" value="1"/>
</dbReference>
<evidence type="ECO:0000256" key="3">
    <source>
        <dbReference type="ARBA" id="ARBA00008919"/>
    </source>
</evidence>
<keyword evidence="11" id="KW-0325">Glycoprotein</keyword>
<dbReference type="Pfam" id="PF17039">
    <property type="entry name" value="Glyco_tran_10_N"/>
    <property type="match status" value="1"/>
</dbReference>
<evidence type="ECO:0000256" key="2">
    <source>
        <dbReference type="ARBA" id="ARBA00004922"/>
    </source>
</evidence>
<proteinExistence type="inferred from homology"/>
<feature type="transmembrane region" description="Helical" evidence="12">
    <location>
        <begin position="39"/>
        <end position="63"/>
    </location>
</feature>
<dbReference type="InterPro" id="IPR038577">
    <property type="entry name" value="GT10-like_C_sf"/>
</dbReference>
<evidence type="ECO:0000256" key="12">
    <source>
        <dbReference type="RuleBase" id="RU003832"/>
    </source>
</evidence>
<reference evidence="16" key="1">
    <citation type="submission" date="2019-09" db="EMBL/GenBank/DDBJ databases">
        <title>Organ-specific transcriptomic study of the physiology of the cattle tick, Rhipicephalus microplus.</title>
        <authorList>
            <person name="Tirloni L."/>
            <person name="Braz G."/>
            <person name="Gandara A.C.P."/>
            <person name="Sabadin G.A."/>
            <person name="da Silva R.M."/>
            <person name="Guizzo M.G."/>
            <person name="Machado J.A."/>
            <person name="Costa E.P."/>
            <person name="Gomes H.F."/>
            <person name="Moraes J."/>
            <person name="Mota M.B.S."/>
            <person name="Mesquita R.D."/>
            <person name="Alvarenga P.H."/>
            <person name="Alves F."/>
            <person name="Seixas A."/>
            <person name="da Fonseca R.N."/>
            <person name="Fogaca A."/>
            <person name="Logullo C."/>
            <person name="Tanaka A."/>
            <person name="Daffre S."/>
            <person name="Termignoni C."/>
            <person name="Vaz I.S.Jr."/>
            <person name="Oliveira P.L."/>
            <person name="Ribeiro J.M."/>
        </authorList>
    </citation>
    <scope>NUCLEOTIDE SEQUENCE</scope>
    <source>
        <strain evidence="16">Porto Alegre</strain>
    </source>
</reference>
<dbReference type="VEuPathDB" id="VectorBase:LOC119177096"/>
<sequence length="481" mass="55165">MPTEGQESSSETATAEEEAVAQEAALPEAAVTHMQRQTWCFWALVVAVVVGPVLFSGLFYIYIPYTTTQPLSYWYPWRQRPASVGFTFPRIFLWNPADDDNCPPVRDRLLMECGEFNKTKKLCYITKDPVYHVVSDAIVVEASRLDPYNLPRHRHPEQWWVYSTLAGEPAKWSMPFRRVSELFNWTMSYRDDADVVVPYTTWRNRSDLVSMRRELLLEAIDAKSKSIAWFVSTCEQPLRRNAAGIHYHPLPRSSENFMVHINQTFDVFMFPDCGRPLCNSLEECMQMVAKDFYFVFVLETSPCFHHPLQMISAAFHYNIVPVYFGKTALGDTVPQGSVYDTSQEPTAFDIVDKLNVMRDDVHTYVSYFTWKQKLHEFPVHPMCALCDALYEAAENSTATTDIFSWWRRRPECDYVIPSPGGSIINAKLTAHGIIFVPEEEMEIPGRIVRPPTAQRTATTTASPLPLDEVNENLGHDHDDTL</sequence>